<feature type="compositionally biased region" description="Polar residues" evidence="1">
    <location>
        <begin position="141"/>
        <end position="154"/>
    </location>
</feature>
<accession>A0A0N4X2Y3</accession>
<gene>
    <name evidence="3" type="ORF">HPLM_LOCUS18716</name>
</gene>
<evidence type="ECO:0000256" key="1">
    <source>
        <dbReference type="SAM" id="MobiDB-lite"/>
    </source>
</evidence>
<keyword evidence="4" id="KW-1185">Reference proteome</keyword>
<evidence type="ECO:0000313" key="4">
    <source>
        <dbReference type="Proteomes" id="UP000268014"/>
    </source>
</evidence>
<reference evidence="5" key="1">
    <citation type="submission" date="2017-02" db="UniProtKB">
        <authorList>
            <consortium name="WormBaseParasite"/>
        </authorList>
    </citation>
    <scope>IDENTIFICATION</scope>
</reference>
<dbReference type="AlphaFoldDB" id="A0A0N4X2Y3"/>
<reference evidence="3 4" key="2">
    <citation type="submission" date="2018-11" db="EMBL/GenBank/DDBJ databases">
        <authorList>
            <consortium name="Pathogen Informatics"/>
        </authorList>
    </citation>
    <scope>NUCLEOTIDE SEQUENCE [LARGE SCALE GENOMIC DNA]</scope>
    <source>
        <strain evidence="3 4">MHpl1</strain>
    </source>
</reference>
<keyword evidence="2" id="KW-0472">Membrane</keyword>
<sequence length="237" mass="27265">MRITNETKTFDIYRKEVERRRQKNVVTLNMLVKQAFDEVKNENHKCDDMPLLWAQWHTRFYHDINRYLQGQWLICALIGLFSLLIFAAKIQQYRILDAMEGLQSSPREEKPNTSATADPSRNYDQKNAENQPKVQDDGPSNMASIQAPPNNPQMNWAHPGAKSMVGPLTDIEGEWIPKNDGTKGLKSYMNDLLKSMQDPSSQLNEPNEKGNREKKEKEGKDKKGQKIVSSIQFNSLN</sequence>
<keyword evidence="2" id="KW-1133">Transmembrane helix</keyword>
<dbReference type="OrthoDB" id="10464769at2759"/>
<organism evidence="5">
    <name type="scientific">Haemonchus placei</name>
    <name type="common">Barber's pole worm</name>
    <dbReference type="NCBI Taxonomy" id="6290"/>
    <lineage>
        <taxon>Eukaryota</taxon>
        <taxon>Metazoa</taxon>
        <taxon>Ecdysozoa</taxon>
        <taxon>Nematoda</taxon>
        <taxon>Chromadorea</taxon>
        <taxon>Rhabditida</taxon>
        <taxon>Rhabditina</taxon>
        <taxon>Rhabditomorpha</taxon>
        <taxon>Strongyloidea</taxon>
        <taxon>Trichostrongylidae</taxon>
        <taxon>Haemonchus</taxon>
    </lineage>
</organism>
<feature type="region of interest" description="Disordered" evidence="1">
    <location>
        <begin position="104"/>
        <end position="163"/>
    </location>
</feature>
<name>A0A0N4X2Y3_HAEPC</name>
<dbReference type="WBParaSite" id="HPLM_0001872501-mRNA-1">
    <property type="protein sequence ID" value="HPLM_0001872501-mRNA-1"/>
    <property type="gene ID" value="HPLM_0001872501"/>
</dbReference>
<dbReference type="Proteomes" id="UP000268014">
    <property type="component" value="Unassembled WGS sequence"/>
</dbReference>
<feature type="transmembrane region" description="Helical" evidence="2">
    <location>
        <begin position="70"/>
        <end position="88"/>
    </location>
</feature>
<keyword evidence="2" id="KW-0812">Transmembrane</keyword>
<evidence type="ECO:0000313" key="5">
    <source>
        <dbReference type="WBParaSite" id="HPLM_0001872501-mRNA-1"/>
    </source>
</evidence>
<feature type="compositionally biased region" description="Basic and acidic residues" evidence="1">
    <location>
        <begin position="206"/>
        <end position="224"/>
    </location>
</feature>
<feature type="region of interest" description="Disordered" evidence="1">
    <location>
        <begin position="175"/>
        <end position="237"/>
    </location>
</feature>
<evidence type="ECO:0000313" key="3">
    <source>
        <dbReference type="EMBL" id="VDO72752.1"/>
    </source>
</evidence>
<dbReference type="EMBL" id="UZAF01020761">
    <property type="protein sequence ID" value="VDO72752.1"/>
    <property type="molecule type" value="Genomic_DNA"/>
</dbReference>
<evidence type="ECO:0000256" key="2">
    <source>
        <dbReference type="SAM" id="Phobius"/>
    </source>
</evidence>
<feature type="compositionally biased region" description="Polar residues" evidence="1">
    <location>
        <begin position="227"/>
        <end position="237"/>
    </location>
</feature>
<proteinExistence type="predicted"/>
<protein>
    <submittedName>
        <fullName evidence="3 5">Uncharacterized protein</fullName>
    </submittedName>
</protein>